<sequence length="448" mass="48929">MALGNVFIKDVDGNIPYDTGSSNEKVTGLLFDVSLQPTLFTEGYGKTNEPKLRLGDVICITSLKSAVSDFGILERVTATEEEETNVNFLHGIPAYHIREFFRMSGSVNGTGKLYVMFADCSVSWNAIEVMQRAAGGMINQMGIWTEQPLWKANGAAEKYSLNLVKGLNDIAVSLAGQNQPLSLVLSANPSNTGSDTTEGRQVDLNRVPSCICEASRISCIFGQAHHETVTLMQMRNANHTPVGFLGAVMGALARASVHESIAWVKQFNLFTDHFQEIELGFGDINLDEAEENFLSLNRYESLSPSLLDELDDKGYIFPIKYAGRENGIYISKDQTCSTGDYRTIARNRTINKSRRAVRAALLPYVNSPLMVNPSTGFLAPSKITAFKTLVGDILAKMQAAQEISGYAVTIDPGQNVLVDDTLRISYVIVPVGVAVKIYVEEGLSLTAK</sequence>
<reference evidence="1 2" key="1">
    <citation type="journal article" date="2019" name="Nat. Med.">
        <title>A library of human gut bacterial isolates paired with longitudinal multiomics data enables mechanistic microbiome research.</title>
        <authorList>
            <person name="Poyet M."/>
            <person name="Groussin M."/>
            <person name="Gibbons S.M."/>
            <person name="Avila-Pacheco J."/>
            <person name="Jiang X."/>
            <person name="Kearney S.M."/>
            <person name="Perrotta A.R."/>
            <person name="Berdy B."/>
            <person name="Zhao S."/>
            <person name="Lieberman T.D."/>
            <person name="Swanson P.K."/>
            <person name="Smith M."/>
            <person name="Roesemann S."/>
            <person name="Alexander J.E."/>
            <person name="Rich S.A."/>
            <person name="Livny J."/>
            <person name="Vlamakis H."/>
            <person name="Clish C."/>
            <person name="Bullock K."/>
            <person name="Deik A."/>
            <person name="Scott J."/>
            <person name="Pierce K.A."/>
            <person name="Xavier R.J."/>
            <person name="Alm E.J."/>
        </authorList>
    </citation>
    <scope>NUCLEOTIDE SEQUENCE [LARGE SCALE GENOMIC DNA]</scope>
    <source>
        <strain evidence="1 2">BIOML-A6</strain>
    </source>
</reference>
<dbReference type="AlphaFoldDB" id="A0A4Q5E7C4"/>
<evidence type="ECO:0000313" key="2">
    <source>
        <dbReference type="Proteomes" id="UP000431575"/>
    </source>
</evidence>
<dbReference type="Proteomes" id="UP000431575">
    <property type="component" value="Unassembled WGS sequence"/>
</dbReference>
<comment type="caution">
    <text evidence="1">The sequence shown here is derived from an EMBL/GenBank/DDBJ whole genome shotgun (WGS) entry which is preliminary data.</text>
</comment>
<accession>A0A4Q5E7C4</accession>
<name>A0A4Q5E7C4_BACUN</name>
<evidence type="ECO:0000313" key="1">
    <source>
        <dbReference type="EMBL" id="KAB4241607.1"/>
    </source>
</evidence>
<evidence type="ECO:0008006" key="3">
    <source>
        <dbReference type="Google" id="ProtNLM"/>
    </source>
</evidence>
<protein>
    <recommendedName>
        <fullName evidence="3">DUF2586 family protein</fullName>
    </recommendedName>
</protein>
<dbReference type="InterPro" id="IPR019694">
    <property type="entry name" value="Phage_HP1_Orf23"/>
</dbReference>
<dbReference type="EMBL" id="WCTM01000007">
    <property type="protein sequence ID" value="KAB4241607.1"/>
    <property type="molecule type" value="Genomic_DNA"/>
</dbReference>
<gene>
    <name evidence="1" type="ORF">GAP41_12730</name>
</gene>
<dbReference type="Pfam" id="PF10758">
    <property type="entry name" value="DUF2586"/>
    <property type="match status" value="1"/>
</dbReference>
<proteinExistence type="predicted"/>
<organism evidence="1 2">
    <name type="scientific">Bacteroides uniformis</name>
    <dbReference type="NCBI Taxonomy" id="820"/>
    <lineage>
        <taxon>Bacteria</taxon>
        <taxon>Pseudomonadati</taxon>
        <taxon>Bacteroidota</taxon>
        <taxon>Bacteroidia</taxon>
        <taxon>Bacteroidales</taxon>
        <taxon>Bacteroidaceae</taxon>
        <taxon>Bacteroides</taxon>
    </lineage>
</organism>
<dbReference type="RefSeq" id="WP_130081176.1">
    <property type="nucleotide sequence ID" value="NZ_RCXX01000007.1"/>
</dbReference>